<dbReference type="Pfam" id="PF03781">
    <property type="entry name" value="FGE-sulfatase"/>
    <property type="match status" value="1"/>
</dbReference>
<protein>
    <submittedName>
        <fullName evidence="2">Formylglycine-generating enzyme required for sulfatase activity</fullName>
    </submittedName>
</protein>
<dbReference type="InterPro" id="IPR005532">
    <property type="entry name" value="SUMF_dom"/>
</dbReference>
<dbReference type="SUPFAM" id="SSF56436">
    <property type="entry name" value="C-type lectin-like"/>
    <property type="match status" value="1"/>
</dbReference>
<dbReference type="InterPro" id="IPR042095">
    <property type="entry name" value="SUMF_sf"/>
</dbReference>
<dbReference type="RefSeq" id="WP_133699799.1">
    <property type="nucleotide sequence ID" value="NZ_SNXS01000002.1"/>
</dbReference>
<dbReference type="GO" id="GO:0120147">
    <property type="term" value="F:formylglycine-generating oxidase activity"/>
    <property type="evidence" value="ECO:0007669"/>
    <property type="project" value="TreeGrafter"/>
</dbReference>
<dbReference type="Gene3D" id="3.90.1580.10">
    <property type="entry name" value="paralog of FGE (formylglycine-generating enzyme)"/>
    <property type="match status" value="1"/>
</dbReference>
<proteinExistence type="predicted"/>
<dbReference type="Proteomes" id="UP000295361">
    <property type="component" value="Unassembled WGS sequence"/>
</dbReference>
<reference evidence="2 3" key="1">
    <citation type="submission" date="2019-03" db="EMBL/GenBank/DDBJ databases">
        <title>Genomic Encyclopedia of Type Strains, Phase IV (KMG-IV): sequencing the most valuable type-strain genomes for metagenomic binning, comparative biology and taxonomic classification.</title>
        <authorList>
            <person name="Goeker M."/>
        </authorList>
    </citation>
    <scope>NUCLEOTIDE SEQUENCE [LARGE SCALE GENOMIC DNA]</scope>
    <source>
        <strain evidence="2 3">DSM 16998</strain>
    </source>
</reference>
<dbReference type="InterPro" id="IPR016187">
    <property type="entry name" value="CTDL_fold"/>
</dbReference>
<dbReference type="InterPro" id="IPR051043">
    <property type="entry name" value="Sulfatase_Mod_Factor_Kinase"/>
</dbReference>
<evidence type="ECO:0000313" key="3">
    <source>
        <dbReference type="Proteomes" id="UP000295361"/>
    </source>
</evidence>
<evidence type="ECO:0000313" key="2">
    <source>
        <dbReference type="EMBL" id="TDP72322.1"/>
    </source>
</evidence>
<dbReference type="AlphaFoldDB" id="A0A4R6QPA7"/>
<sequence>MSSESDHLPGPDDRGERRALKTEYKFSHVTTGRYLPTPGKAPGWPFAEIGHWKMDVAGTADDWIAELQDWRREHLTRIGYDDANYRRPELQWAQRNFVHAQMMVEDRYFFDAEAGRYTVDRYLDDLEQRFGGIDSVLIWYVYPNIGVDDRNQTDLAHDMPGGLEGLRGAIADFHRRGVRVFLPTKPWDKGTRDQGQTDWHAIADIVKAVGADGINGDTYNGVPRAFFDACDAVGCPVVLQPESTISAEEALIWNVQSWGKKVPDSVIPSVAKWKWLEPRHMINVENRWGRDRTNDFQYIFFNGVGYNAWENIWGIWNQLTPRDAQTLKRIATLQRAVAPLLVSLDWRPYAPTLQAGVFASRFPCEGQVLHTIVNRNEVEVSGEQLALPHAAGTTYIDLWSGVALQPRIVDGRALIELSLEPRGYGAVLALAAGAEVPGLDAYLARAAEFARTPLQSLSAQWKSIPQQLVEIAPTAAVSAAPKGMVTIPAAEFDFVVGGIAIEGQTWAGVDVQYPWEHEARRGHRRRMPIAAFHIDQYPVTNTQFKAFMDATNYTPRNAHNFLRDWRDGAPLPGWDNKPVTWVGIEDARAYAAWAGKRLPREWEWQYAAQGLDGRLYPWGNSWQPDVVPPPNRGRTLLPPADVGTHPQGASPFGVQDLVGNVWQWTDEYRDDHTRAAVLRGGSSYQPQTSHWYFPNAYRLDQHGKYLLMAPSKDRSGCIGFRCVVDTL</sequence>
<evidence type="ECO:0000259" key="1">
    <source>
        <dbReference type="Pfam" id="PF03781"/>
    </source>
</evidence>
<dbReference type="EMBL" id="SNXS01000002">
    <property type="protein sequence ID" value="TDP72322.1"/>
    <property type="molecule type" value="Genomic_DNA"/>
</dbReference>
<name>A0A4R6QPA7_9BURK</name>
<organism evidence="2 3">
    <name type="scientific">Roseateles toxinivorans</name>
    <dbReference type="NCBI Taxonomy" id="270368"/>
    <lineage>
        <taxon>Bacteria</taxon>
        <taxon>Pseudomonadati</taxon>
        <taxon>Pseudomonadota</taxon>
        <taxon>Betaproteobacteria</taxon>
        <taxon>Burkholderiales</taxon>
        <taxon>Sphaerotilaceae</taxon>
        <taxon>Roseateles</taxon>
    </lineage>
</organism>
<feature type="domain" description="Sulfatase-modifying factor enzyme-like" evidence="1">
    <location>
        <begin position="504"/>
        <end position="723"/>
    </location>
</feature>
<accession>A0A4R6QPA7</accession>
<gene>
    <name evidence="2" type="ORF">DES47_10267</name>
</gene>
<dbReference type="PANTHER" id="PTHR23150">
    <property type="entry name" value="SULFATASE MODIFYING FACTOR 1, 2"/>
    <property type="match status" value="1"/>
</dbReference>
<dbReference type="PANTHER" id="PTHR23150:SF19">
    <property type="entry name" value="FORMYLGLYCINE-GENERATING ENZYME"/>
    <property type="match status" value="1"/>
</dbReference>
<dbReference type="InParanoid" id="A0A4R6QPA7"/>
<comment type="caution">
    <text evidence="2">The sequence shown here is derived from an EMBL/GenBank/DDBJ whole genome shotgun (WGS) entry which is preliminary data.</text>
</comment>
<dbReference type="OrthoDB" id="9768004at2"/>
<keyword evidence="3" id="KW-1185">Reference proteome</keyword>